<sequence>MWRCGPQALKVASLHALRLFNIPQQWIAKLSSLRLDARCRYKATGPAQGSARGRPTSSRKSIPPPSTASRIFFTRTGRLRAQRCLKNVSRGHGTIFFRSTLRIRLEGAGVHDMSKLSSDWPEPFVRLLANEIAVRRPELVAEMRRLETTDSDITPVGDELRSAVATLRPTILGFDRISLASAVRLHFRRAAGLQPLAGQRRLRGADDRWRLFPSR</sequence>
<keyword evidence="3" id="KW-1185">Reference proteome</keyword>
<evidence type="ECO:0000256" key="1">
    <source>
        <dbReference type="SAM" id="MobiDB-lite"/>
    </source>
</evidence>
<proteinExistence type="predicted"/>
<dbReference type="AlphaFoldDB" id="A0A0S3PVX4"/>
<name>A0A0S3PVX4_9BRAD</name>
<feature type="region of interest" description="Disordered" evidence="1">
    <location>
        <begin position="44"/>
        <end position="68"/>
    </location>
</feature>
<accession>A0A0S3PVX4</accession>
<reference evidence="2 3" key="1">
    <citation type="submission" date="2015-08" db="EMBL/GenBank/DDBJ databases">
        <title>Investigation of the bacterial diversity of lava forest soil.</title>
        <authorList>
            <person name="Lee J.S."/>
        </authorList>
    </citation>
    <scope>NUCLEOTIDE SEQUENCE [LARGE SCALE GENOMIC DNA]</scope>
    <source>
        <strain evidence="2 3">GJW-30</strain>
    </source>
</reference>
<evidence type="ECO:0000313" key="2">
    <source>
        <dbReference type="EMBL" id="BAT60059.1"/>
    </source>
</evidence>
<evidence type="ECO:0000313" key="3">
    <source>
        <dbReference type="Proteomes" id="UP000236884"/>
    </source>
</evidence>
<dbReference type="EMBL" id="AP014946">
    <property type="protein sequence ID" value="BAT60059.1"/>
    <property type="molecule type" value="Genomic_DNA"/>
</dbReference>
<gene>
    <name evidence="2" type="ORF">GJW-30_1_02594</name>
</gene>
<dbReference type="KEGG" id="vgo:GJW-30_1_02594"/>
<protein>
    <submittedName>
        <fullName evidence="2">Uncharacterized protein</fullName>
    </submittedName>
</protein>
<organism evidence="2 3">
    <name type="scientific">Variibacter gotjawalensis</name>
    <dbReference type="NCBI Taxonomy" id="1333996"/>
    <lineage>
        <taxon>Bacteria</taxon>
        <taxon>Pseudomonadati</taxon>
        <taxon>Pseudomonadota</taxon>
        <taxon>Alphaproteobacteria</taxon>
        <taxon>Hyphomicrobiales</taxon>
        <taxon>Nitrobacteraceae</taxon>
        <taxon>Variibacter</taxon>
    </lineage>
</organism>
<dbReference type="Proteomes" id="UP000236884">
    <property type="component" value="Chromosome"/>
</dbReference>